<dbReference type="InterPro" id="IPR052345">
    <property type="entry name" value="Rad_response_metalloprotease"/>
</dbReference>
<organism evidence="2 3">
    <name type="scientific">Sporosarcina saromensis</name>
    <dbReference type="NCBI Taxonomy" id="359365"/>
    <lineage>
        <taxon>Bacteria</taxon>
        <taxon>Bacillati</taxon>
        <taxon>Bacillota</taxon>
        <taxon>Bacilli</taxon>
        <taxon>Bacillales</taxon>
        <taxon>Caryophanaceae</taxon>
        <taxon>Sporosarcina</taxon>
    </lineage>
</organism>
<dbReference type="PANTHER" id="PTHR43236:SF2">
    <property type="entry name" value="BLL0069 PROTEIN"/>
    <property type="match status" value="1"/>
</dbReference>
<sequence length="265" mass="30811">MNSCMQEVERLADDYYKKYVSPKTSLMLADVLDEVIARQGIEVIYLSIPKMDGEDRILNGMFFKHKDETVPPKIVINQLDTIRTQNFTLAHEWFHAILESEDLKQYAIQIQSNEELERAGDYFAASILMNQEVFVSYFEIIREQSLELQVFKLADIFKVPYVSVVRRLNELNLTPVSTLASLTERELAELRHEQIGESILDSPPKRIQFTQYQQLVKDKVVKGELSNLDAAKKLTRLNPDLSEEYFEKSVGKRDIDQLWDELDEV</sequence>
<dbReference type="EMBL" id="JAUBDI010000028">
    <property type="protein sequence ID" value="MDW0115062.1"/>
    <property type="molecule type" value="Genomic_DNA"/>
</dbReference>
<evidence type="ECO:0000259" key="1">
    <source>
        <dbReference type="Pfam" id="PF06114"/>
    </source>
</evidence>
<comment type="caution">
    <text evidence="2">The sequence shown here is derived from an EMBL/GenBank/DDBJ whole genome shotgun (WGS) entry which is preliminary data.</text>
</comment>
<gene>
    <name evidence="2" type="ORF">QT711_18020</name>
</gene>
<dbReference type="RefSeq" id="WP_317946585.1">
    <property type="nucleotide sequence ID" value="NZ_JAUBDI010000028.1"/>
</dbReference>
<dbReference type="Pfam" id="PF06114">
    <property type="entry name" value="Peptidase_M78"/>
    <property type="match status" value="1"/>
</dbReference>
<dbReference type="Proteomes" id="UP001282284">
    <property type="component" value="Unassembled WGS sequence"/>
</dbReference>
<dbReference type="Gene3D" id="1.10.10.2910">
    <property type="match status" value="1"/>
</dbReference>
<dbReference type="PANTHER" id="PTHR43236">
    <property type="entry name" value="ANTITOXIN HIGA1"/>
    <property type="match status" value="1"/>
</dbReference>
<dbReference type="InterPro" id="IPR010359">
    <property type="entry name" value="IrrE_HExxH"/>
</dbReference>
<reference evidence="2 3" key="1">
    <citation type="submission" date="2023-06" db="EMBL/GenBank/DDBJ databases">
        <title>Sporosarcina sp. nov., isolated from Korean traditional fermented seafood 'Jeotgal'.</title>
        <authorList>
            <person name="Yang A.I."/>
            <person name="Shin N.-R."/>
        </authorList>
    </citation>
    <scope>NUCLEOTIDE SEQUENCE [LARGE SCALE GENOMIC DNA]</scope>
    <source>
        <strain evidence="2 3">KCTC13119</strain>
    </source>
</reference>
<name>A0ABU4GDM9_9BACL</name>
<evidence type="ECO:0000313" key="3">
    <source>
        <dbReference type="Proteomes" id="UP001282284"/>
    </source>
</evidence>
<accession>A0ABU4GDM9</accession>
<keyword evidence="3" id="KW-1185">Reference proteome</keyword>
<feature type="domain" description="IrrE N-terminal-like" evidence="1">
    <location>
        <begin position="38"/>
        <end position="169"/>
    </location>
</feature>
<proteinExistence type="predicted"/>
<protein>
    <submittedName>
        <fullName evidence="2">ImmA/IrrE family metallo-endopeptidase</fullName>
    </submittedName>
</protein>
<evidence type="ECO:0000313" key="2">
    <source>
        <dbReference type="EMBL" id="MDW0115062.1"/>
    </source>
</evidence>